<name>A0AA87MR88_9LEPT</name>
<dbReference type="EMBL" id="AKWM02000038">
    <property type="protein sequence ID" value="EKS00286.1"/>
    <property type="molecule type" value="Genomic_DNA"/>
</dbReference>
<dbReference type="RefSeq" id="WP_002748286.1">
    <property type="nucleotide sequence ID" value="NZ_AKWM02000038.1"/>
</dbReference>
<evidence type="ECO:0000313" key="1">
    <source>
        <dbReference type="EMBL" id="EKS00286.1"/>
    </source>
</evidence>
<comment type="caution">
    <text evidence="1">The sequence shown here is derived from an EMBL/GenBank/DDBJ whole genome shotgun (WGS) entry which is preliminary data.</text>
</comment>
<evidence type="ECO:0000313" key="2">
    <source>
        <dbReference type="Proteomes" id="UP000001343"/>
    </source>
</evidence>
<organism evidence="1 2">
    <name type="scientific">Leptospira mayottensis 200901122</name>
    <dbReference type="NCBI Taxonomy" id="1193010"/>
    <lineage>
        <taxon>Bacteria</taxon>
        <taxon>Pseudomonadati</taxon>
        <taxon>Spirochaetota</taxon>
        <taxon>Spirochaetia</taxon>
        <taxon>Leptospirales</taxon>
        <taxon>Leptospiraceae</taxon>
        <taxon>Leptospira</taxon>
    </lineage>
</organism>
<gene>
    <name evidence="1" type="ORF">LEP1GSC125_2922</name>
</gene>
<sequence length="54" mass="6451">MKRKVYVGLDVHKETIRIAYLRVILKGNVERTTDKYNKGRIKINYREVLRGVVF</sequence>
<dbReference type="Proteomes" id="UP000001343">
    <property type="component" value="Unassembled WGS sequence"/>
</dbReference>
<dbReference type="AlphaFoldDB" id="A0AA87MR88"/>
<protein>
    <recommendedName>
        <fullName evidence="3">IS110 family transposase</fullName>
    </recommendedName>
</protein>
<accession>A0AA87MR88</accession>
<proteinExistence type="predicted"/>
<evidence type="ECO:0008006" key="3">
    <source>
        <dbReference type="Google" id="ProtNLM"/>
    </source>
</evidence>
<reference evidence="1 2" key="1">
    <citation type="journal article" date="2014" name="Int. J. Syst. Evol. Microbiol.">
        <title>Leptospira mayottensis sp. nov., a pathogenic species of the genus Leptospira isolated from humans.</title>
        <authorList>
            <person name="Bourhy P."/>
            <person name="Collet L."/>
            <person name="Brisse S."/>
            <person name="Picardeau M."/>
        </authorList>
    </citation>
    <scope>NUCLEOTIDE SEQUENCE [LARGE SCALE GENOMIC DNA]</scope>
    <source>
        <strain evidence="1 2">200901122</strain>
    </source>
</reference>